<proteinExistence type="predicted"/>
<protein>
    <submittedName>
        <fullName evidence="1">Cupin domain-containing protein</fullName>
    </submittedName>
</protein>
<dbReference type="InterPro" id="IPR011051">
    <property type="entry name" value="RmlC_Cupin_sf"/>
</dbReference>
<dbReference type="EMBL" id="JAEHHL010000004">
    <property type="protein sequence ID" value="MBK0399273.1"/>
    <property type="molecule type" value="Genomic_DNA"/>
</dbReference>
<comment type="caution">
    <text evidence="1">The sequence shown here is derived from an EMBL/GenBank/DDBJ whole genome shotgun (WGS) entry which is preliminary data.</text>
</comment>
<gene>
    <name evidence="1" type="ORF">H0I76_08730</name>
</gene>
<accession>A0A8J7M7U8</accession>
<dbReference type="SUPFAM" id="SSF51182">
    <property type="entry name" value="RmlC-like cupins"/>
    <property type="match status" value="1"/>
</dbReference>
<evidence type="ECO:0000313" key="1">
    <source>
        <dbReference type="EMBL" id="MBK0399273.1"/>
    </source>
</evidence>
<dbReference type="InterPro" id="IPR014710">
    <property type="entry name" value="RmlC-like_jellyroll"/>
</dbReference>
<organism evidence="1 2">
    <name type="scientific">Thermohalobaculum xanthum</name>
    <dbReference type="NCBI Taxonomy" id="2753746"/>
    <lineage>
        <taxon>Bacteria</taxon>
        <taxon>Pseudomonadati</taxon>
        <taxon>Pseudomonadota</taxon>
        <taxon>Alphaproteobacteria</taxon>
        <taxon>Rhodobacterales</taxon>
        <taxon>Paracoccaceae</taxon>
        <taxon>Thermohalobaculum</taxon>
    </lineage>
</organism>
<sequence>MATSEPPTEHKGLKVESLGKVAETSMRTQIGLEGHVLQLRAITIEPGGQIARHSHATRPGLVKVVSGTWVEGRPSGEAVYGADTPGGILEDAETDHWFFNRGDEPATAIVCDIVPAG</sequence>
<name>A0A8J7M7U8_9RHOB</name>
<dbReference type="AlphaFoldDB" id="A0A8J7M7U8"/>
<dbReference type="Proteomes" id="UP000655420">
    <property type="component" value="Unassembled WGS sequence"/>
</dbReference>
<reference evidence="1" key="1">
    <citation type="submission" date="2020-12" db="EMBL/GenBank/DDBJ databases">
        <title>Bacterial taxonomy.</title>
        <authorList>
            <person name="Pan X."/>
        </authorList>
    </citation>
    <scope>NUCLEOTIDE SEQUENCE</scope>
    <source>
        <strain evidence="1">M0105</strain>
    </source>
</reference>
<keyword evidence="2" id="KW-1185">Reference proteome</keyword>
<dbReference type="Gene3D" id="2.60.120.10">
    <property type="entry name" value="Jelly Rolls"/>
    <property type="match status" value="1"/>
</dbReference>
<evidence type="ECO:0000313" key="2">
    <source>
        <dbReference type="Proteomes" id="UP000655420"/>
    </source>
</evidence>